<gene>
    <name evidence="2" type="ORF">GMARGA_LOCUS32344</name>
</gene>
<organism evidence="2 3">
    <name type="scientific">Gigaspora margarita</name>
    <dbReference type="NCBI Taxonomy" id="4874"/>
    <lineage>
        <taxon>Eukaryota</taxon>
        <taxon>Fungi</taxon>
        <taxon>Fungi incertae sedis</taxon>
        <taxon>Mucoromycota</taxon>
        <taxon>Glomeromycotina</taxon>
        <taxon>Glomeromycetes</taxon>
        <taxon>Diversisporales</taxon>
        <taxon>Gigasporaceae</taxon>
        <taxon>Gigaspora</taxon>
    </lineage>
</organism>
<dbReference type="Proteomes" id="UP000789901">
    <property type="component" value="Unassembled WGS sequence"/>
</dbReference>
<comment type="caution">
    <text evidence="2">The sequence shown here is derived from an EMBL/GenBank/DDBJ whole genome shotgun (WGS) entry which is preliminary data.</text>
</comment>
<reference evidence="2 3" key="1">
    <citation type="submission" date="2021-06" db="EMBL/GenBank/DDBJ databases">
        <authorList>
            <person name="Kallberg Y."/>
            <person name="Tangrot J."/>
            <person name="Rosling A."/>
        </authorList>
    </citation>
    <scope>NUCLEOTIDE SEQUENCE [LARGE SCALE GENOMIC DNA]</scope>
    <source>
        <strain evidence="2 3">120-4 pot B 10/14</strain>
    </source>
</reference>
<accession>A0ABN7WMZ8</accession>
<evidence type="ECO:0000313" key="3">
    <source>
        <dbReference type="Proteomes" id="UP000789901"/>
    </source>
</evidence>
<sequence length="221" mass="25329">MQLKRCLQSSVGDFESVYRKIVLQIESQARETRALISSERMKVHHAHRTSLLEPLLYRVSTFVLNKIRTEWIKVLSATPDSPLNLCTRTFESTIGLPCSHTISEHLISGQVLQQTDIHKHWWIQGRHIEFLEPTYLANNDYNDLQPLQATIYAQLEGLVNTSPVLLENPVTIKPRGRPIGAKNKNPRSVQRDPSAFEHVEKRQKQCGMCRQTGHNSRTCPN</sequence>
<proteinExistence type="predicted"/>
<evidence type="ECO:0000313" key="2">
    <source>
        <dbReference type="EMBL" id="CAG8834989.1"/>
    </source>
</evidence>
<evidence type="ECO:0000256" key="1">
    <source>
        <dbReference type="SAM" id="MobiDB-lite"/>
    </source>
</evidence>
<keyword evidence="3" id="KW-1185">Reference proteome</keyword>
<feature type="region of interest" description="Disordered" evidence="1">
    <location>
        <begin position="175"/>
        <end position="194"/>
    </location>
</feature>
<dbReference type="EMBL" id="CAJVQB010050591">
    <property type="protein sequence ID" value="CAG8834989.1"/>
    <property type="molecule type" value="Genomic_DNA"/>
</dbReference>
<protein>
    <submittedName>
        <fullName evidence="2">41835_t:CDS:1</fullName>
    </submittedName>
</protein>
<name>A0ABN7WMZ8_GIGMA</name>
<feature type="non-terminal residue" evidence="2">
    <location>
        <position position="221"/>
    </location>
</feature>